<gene>
    <name evidence="2" type="ORF">AR438_11365</name>
</gene>
<dbReference type="SUPFAM" id="SSF54427">
    <property type="entry name" value="NTF2-like"/>
    <property type="match status" value="1"/>
</dbReference>
<dbReference type="OrthoDB" id="674363at2"/>
<evidence type="ECO:0000259" key="1">
    <source>
        <dbReference type="Pfam" id="PF12680"/>
    </source>
</evidence>
<dbReference type="AlphaFoldDB" id="A0A0Q3HTP0"/>
<protein>
    <recommendedName>
        <fullName evidence="1">SnoaL-like domain-containing protein</fullName>
    </recommendedName>
</protein>
<dbReference type="Pfam" id="PF12680">
    <property type="entry name" value="SnoaL_2"/>
    <property type="match status" value="1"/>
</dbReference>
<evidence type="ECO:0000313" key="3">
    <source>
        <dbReference type="Proteomes" id="UP000051682"/>
    </source>
</evidence>
<dbReference type="InterPro" id="IPR032710">
    <property type="entry name" value="NTF2-like_dom_sf"/>
</dbReference>
<evidence type="ECO:0000313" key="2">
    <source>
        <dbReference type="EMBL" id="KQK26168.1"/>
    </source>
</evidence>
<dbReference type="RefSeq" id="WP_056015210.1">
    <property type="nucleotide sequence ID" value="NZ_LLYZ01000005.1"/>
</dbReference>
<dbReference type="Proteomes" id="UP000051682">
    <property type="component" value="Unassembled WGS sequence"/>
</dbReference>
<dbReference type="InterPro" id="IPR037401">
    <property type="entry name" value="SnoaL-like"/>
</dbReference>
<proteinExistence type="predicted"/>
<dbReference type="EMBL" id="LLYZ01000005">
    <property type="protein sequence ID" value="KQK26168.1"/>
    <property type="molecule type" value="Genomic_DNA"/>
</dbReference>
<name>A0A0Q3HTP0_9FLAO</name>
<keyword evidence="3" id="KW-1185">Reference proteome</keyword>
<dbReference type="Gene3D" id="3.10.450.50">
    <property type="match status" value="1"/>
</dbReference>
<accession>A0A0Q3HTP0</accession>
<organism evidence="2 3">
    <name type="scientific">Chryseobacterium aquaticum</name>
    <dbReference type="NCBI Taxonomy" id="452084"/>
    <lineage>
        <taxon>Bacteria</taxon>
        <taxon>Pseudomonadati</taxon>
        <taxon>Bacteroidota</taxon>
        <taxon>Flavobacteriia</taxon>
        <taxon>Flavobacteriales</taxon>
        <taxon>Weeksellaceae</taxon>
        <taxon>Chryseobacterium group</taxon>
        <taxon>Chryseobacterium</taxon>
    </lineage>
</organism>
<reference evidence="2 3" key="1">
    <citation type="submission" date="2015-10" db="EMBL/GenBank/DDBJ databases">
        <title>Chryseobacterium aquaticum genome.</title>
        <authorList>
            <person name="Newman J.D."/>
            <person name="Ferguson M.B."/>
            <person name="Miller J.R."/>
        </authorList>
    </citation>
    <scope>NUCLEOTIDE SEQUENCE [LARGE SCALE GENOMIC DNA]</scope>
    <source>
        <strain evidence="2 3">KCTC 12483</strain>
    </source>
</reference>
<comment type="caution">
    <text evidence="2">The sequence shown here is derived from an EMBL/GenBank/DDBJ whole genome shotgun (WGS) entry which is preliminary data.</text>
</comment>
<feature type="domain" description="SnoaL-like" evidence="1">
    <location>
        <begin position="22"/>
        <end position="112"/>
    </location>
</feature>
<sequence length="141" mass="16151">MIGQNFVESSVFSLSKTPEGIVDSFLAHMNSFHSETMLRFYEEDAIFINDNGEPRRGRLEIARELDCFFKFGLPIKITTRNVYVDGNLASLILDWSIAGIANNGEKICMRGTSNDYAKRGADGYWRYWFENPFGVQVRSLF</sequence>
<dbReference type="STRING" id="452084.AR438_11365"/>